<reference evidence="2 3" key="1">
    <citation type="journal article" date="2023" name="Arcadia Sci">
        <title>De novo assembly of a long-read Amblyomma americanum tick genome.</title>
        <authorList>
            <person name="Chou S."/>
            <person name="Poskanzer K.E."/>
            <person name="Rollins M."/>
            <person name="Thuy-Boun P.S."/>
        </authorList>
    </citation>
    <scope>NUCLEOTIDE SEQUENCE [LARGE SCALE GENOMIC DNA]</scope>
    <source>
        <strain evidence="2">F_SG_1</strain>
        <tissue evidence="2">Salivary glands</tissue>
    </source>
</reference>
<gene>
    <name evidence="2" type="ORF">V5799_020426</name>
</gene>
<comment type="caution">
    <text evidence="2">The sequence shown here is derived from an EMBL/GenBank/DDBJ whole genome shotgun (WGS) entry which is preliminary data.</text>
</comment>
<dbReference type="Proteomes" id="UP001321473">
    <property type="component" value="Unassembled WGS sequence"/>
</dbReference>
<organism evidence="2 3">
    <name type="scientific">Amblyomma americanum</name>
    <name type="common">Lone star tick</name>
    <dbReference type="NCBI Taxonomy" id="6943"/>
    <lineage>
        <taxon>Eukaryota</taxon>
        <taxon>Metazoa</taxon>
        <taxon>Ecdysozoa</taxon>
        <taxon>Arthropoda</taxon>
        <taxon>Chelicerata</taxon>
        <taxon>Arachnida</taxon>
        <taxon>Acari</taxon>
        <taxon>Parasitiformes</taxon>
        <taxon>Ixodida</taxon>
        <taxon>Ixodoidea</taxon>
        <taxon>Ixodidae</taxon>
        <taxon>Amblyomminae</taxon>
        <taxon>Amblyomma</taxon>
    </lineage>
</organism>
<keyword evidence="3" id="KW-1185">Reference proteome</keyword>
<evidence type="ECO:0000313" key="2">
    <source>
        <dbReference type="EMBL" id="KAK8778233.1"/>
    </source>
</evidence>
<accession>A0AAQ4EUR9</accession>
<evidence type="ECO:0000313" key="3">
    <source>
        <dbReference type="Proteomes" id="UP001321473"/>
    </source>
</evidence>
<dbReference type="AlphaFoldDB" id="A0AAQ4EUR9"/>
<protein>
    <submittedName>
        <fullName evidence="2">Uncharacterized protein</fullName>
    </submittedName>
</protein>
<dbReference type="EMBL" id="JARKHS020010989">
    <property type="protein sequence ID" value="KAK8778233.1"/>
    <property type="molecule type" value="Genomic_DNA"/>
</dbReference>
<dbReference type="Gene3D" id="3.30.70.1820">
    <property type="entry name" value="L1 transposable element, RRM domain"/>
    <property type="match status" value="1"/>
</dbReference>
<evidence type="ECO:0000256" key="1">
    <source>
        <dbReference type="SAM" id="Coils"/>
    </source>
</evidence>
<sequence length="187" mass="21508">MAEDIAKLKVEFRNEILKVKEELQKELKTSLETSERGLLNEIHEVKKEQTELTSSIEYTQNDFEELQKKLEIEIVKNSKLMGENQELSSRCAALEKKSRDLEIQLVQTEQYSRNINIEIKGFPEKEDENIDLIPSTFGNAVKEPITSLDVEAAHRVRTPSSGKSNIVVRFKSKAKRDVMLQKAKKCD</sequence>
<name>A0AAQ4EUR9_AMBAM</name>
<feature type="coiled-coil region" evidence="1">
    <location>
        <begin position="77"/>
        <end position="111"/>
    </location>
</feature>
<proteinExistence type="predicted"/>
<keyword evidence="1" id="KW-0175">Coiled coil</keyword>